<comment type="subcellular location">
    <subcellularLocation>
        <location evidence="1">Cell inner membrane</location>
        <topology evidence="1">Multi-pass membrane protein</topology>
    </subcellularLocation>
    <subcellularLocation>
        <location evidence="8">Cell membrane</location>
        <topology evidence="8">Multi-pass membrane protein</topology>
    </subcellularLocation>
</comment>
<evidence type="ECO:0000256" key="2">
    <source>
        <dbReference type="ARBA" id="ARBA00022448"/>
    </source>
</evidence>
<keyword evidence="11" id="KW-1185">Reference proteome</keyword>
<keyword evidence="3" id="KW-1003">Cell membrane</keyword>
<proteinExistence type="inferred from homology"/>
<dbReference type="PANTHER" id="PTHR43357:SF4">
    <property type="entry name" value="INNER MEMBRANE ABC TRANSPORTER PERMEASE PROTEIN YDCV"/>
    <property type="match status" value="1"/>
</dbReference>
<feature type="transmembrane region" description="Helical" evidence="8">
    <location>
        <begin position="76"/>
        <end position="97"/>
    </location>
</feature>
<accession>A0A7S8C3A5</accession>
<evidence type="ECO:0000256" key="8">
    <source>
        <dbReference type="RuleBase" id="RU363032"/>
    </source>
</evidence>
<dbReference type="PROSITE" id="PS50928">
    <property type="entry name" value="ABC_TM1"/>
    <property type="match status" value="1"/>
</dbReference>
<evidence type="ECO:0000313" key="11">
    <source>
        <dbReference type="Proteomes" id="UP000593594"/>
    </source>
</evidence>
<keyword evidence="2 8" id="KW-0813">Transport</keyword>
<dbReference type="InterPro" id="IPR000515">
    <property type="entry name" value="MetI-like"/>
</dbReference>
<keyword evidence="4" id="KW-0997">Cell inner membrane</keyword>
<feature type="transmembrane region" description="Helical" evidence="8">
    <location>
        <begin position="138"/>
        <end position="161"/>
    </location>
</feature>
<feature type="transmembrane region" description="Helical" evidence="8">
    <location>
        <begin position="12"/>
        <end position="39"/>
    </location>
</feature>
<evidence type="ECO:0000256" key="5">
    <source>
        <dbReference type="ARBA" id="ARBA00022692"/>
    </source>
</evidence>
<dbReference type="EMBL" id="CP058214">
    <property type="protein sequence ID" value="QPC42532.1"/>
    <property type="molecule type" value="Genomic_DNA"/>
</dbReference>
<evidence type="ECO:0000256" key="3">
    <source>
        <dbReference type="ARBA" id="ARBA00022475"/>
    </source>
</evidence>
<feature type="transmembrane region" description="Helical" evidence="8">
    <location>
        <begin position="109"/>
        <end position="132"/>
    </location>
</feature>
<keyword evidence="5 8" id="KW-0812">Transmembrane</keyword>
<feature type="domain" description="ABC transmembrane type-1" evidence="9">
    <location>
        <begin position="70"/>
        <end position="257"/>
    </location>
</feature>
<dbReference type="AlphaFoldDB" id="A0A7S8C3A5"/>
<dbReference type="InterPro" id="IPR035906">
    <property type="entry name" value="MetI-like_sf"/>
</dbReference>
<name>A0A7S8C3A5_9HYPH</name>
<evidence type="ECO:0000313" key="10">
    <source>
        <dbReference type="EMBL" id="QPC42532.1"/>
    </source>
</evidence>
<comment type="similarity">
    <text evidence="8">Belongs to the binding-protein-dependent transport system permease family.</text>
</comment>
<organism evidence="10 11">
    <name type="scientific">Kaustia mangrovi</name>
    <dbReference type="NCBI Taxonomy" id="2593653"/>
    <lineage>
        <taxon>Bacteria</taxon>
        <taxon>Pseudomonadati</taxon>
        <taxon>Pseudomonadota</taxon>
        <taxon>Alphaproteobacteria</taxon>
        <taxon>Hyphomicrobiales</taxon>
        <taxon>Parvibaculaceae</taxon>
        <taxon>Kaustia</taxon>
    </lineage>
</organism>
<evidence type="ECO:0000259" key="9">
    <source>
        <dbReference type="PROSITE" id="PS50928"/>
    </source>
</evidence>
<dbReference type="Proteomes" id="UP000593594">
    <property type="component" value="Chromosome"/>
</dbReference>
<sequence>MVTPRRGRRSGFRIALAIYCSAVFFFLVAPLFVVFPISFSAAKYLTFPPPGFSLQWYESYLNDPAWIQATVTSIKVALGTTALATLLGTAVAFSLVRGRYPGRAWIDRLVAAPIIVPNIIIAVALYGVFARFQLVGEWYGVMVGHTIYAIPFVVLVVGAALRTFDTNQEQAAMNLGASRFTAVRRVTLPQIRPSIVSAAFLAFITSFDELIIALFTSGTNATLPKKMFDNIIFEIDPTIAAVSVLQILLVGVVIMLATRFGVGVNPIR</sequence>
<dbReference type="GO" id="GO:0055085">
    <property type="term" value="P:transmembrane transport"/>
    <property type="evidence" value="ECO:0007669"/>
    <property type="project" value="InterPro"/>
</dbReference>
<dbReference type="GO" id="GO:0005886">
    <property type="term" value="C:plasma membrane"/>
    <property type="evidence" value="ECO:0007669"/>
    <property type="project" value="UniProtKB-SubCell"/>
</dbReference>
<dbReference type="SUPFAM" id="SSF161098">
    <property type="entry name" value="MetI-like"/>
    <property type="match status" value="1"/>
</dbReference>
<protein>
    <submittedName>
        <fullName evidence="10">ABC transporter permease</fullName>
    </submittedName>
</protein>
<feature type="transmembrane region" description="Helical" evidence="8">
    <location>
        <begin position="194"/>
        <end position="218"/>
    </location>
</feature>
<dbReference type="Gene3D" id="1.10.3720.10">
    <property type="entry name" value="MetI-like"/>
    <property type="match status" value="1"/>
</dbReference>
<evidence type="ECO:0000256" key="4">
    <source>
        <dbReference type="ARBA" id="ARBA00022519"/>
    </source>
</evidence>
<gene>
    <name evidence="10" type="ORF">HW532_07315</name>
</gene>
<dbReference type="RefSeq" id="WP_213163766.1">
    <property type="nucleotide sequence ID" value="NZ_CP058214.1"/>
</dbReference>
<keyword evidence="6 8" id="KW-1133">Transmembrane helix</keyword>
<dbReference type="PANTHER" id="PTHR43357">
    <property type="entry name" value="INNER MEMBRANE ABC TRANSPORTER PERMEASE PROTEIN YDCV"/>
    <property type="match status" value="1"/>
</dbReference>
<evidence type="ECO:0000256" key="1">
    <source>
        <dbReference type="ARBA" id="ARBA00004429"/>
    </source>
</evidence>
<dbReference type="KEGG" id="kmn:HW532_07315"/>
<feature type="transmembrane region" description="Helical" evidence="8">
    <location>
        <begin position="238"/>
        <end position="262"/>
    </location>
</feature>
<evidence type="ECO:0000256" key="6">
    <source>
        <dbReference type="ARBA" id="ARBA00022989"/>
    </source>
</evidence>
<evidence type="ECO:0000256" key="7">
    <source>
        <dbReference type="ARBA" id="ARBA00023136"/>
    </source>
</evidence>
<dbReference type="Pfam" id="PF00528">
    <property type="entry name" value="BPD_transp_1"/>
    <property type="match status" value="1"/>
</dbReference>
<dbReference type="CDD" id="cd06261">
    <property type="entry name" value="TM_PBP2"/>
    <property type="match status" value="1"/>
</dbReference>
<reference evidence="10 11" key="1">
    <citation type="submission" date="2020-06" db="EMBL/GenBank/DDBJ databases">
        <title>Genome sequence of 2 isolates from Red Sea Mangroves.</title>
        <authorList>
            <person name="Sefrji F."/>
            <person name="Michoud G."/>
            <person name="Merlino G."/>
            <person name="Daffonchio D."/>
        </authorList>
    </citation>
    <scope>NUCLEOTIDE SEQUENCE [LARGE SCALE GENOMIC DNA]</scope>
    <source>
        <strain evidence="10 11">R1DC25</strain>
    </source>
</reference>
<keyword evidence="7 8" id="KW-0472">Membrane</keyword>